<dbReference type="InterPro" id="IPR035985">
    <property type="entry name" value="Ubiquitin-activating_enz"/>
</dbReference>
<evidence type="ECO:0000313" key="2">
    <source>
        <dbReference type="Proteomes" id="UP001462640"/>
    </source>
</evidence>
<dbReference type="Proteomes" id="UP001462640">
    <property type="component" value="Unassembled WGS sequence"/>
</dbReference>
<protein>
    <recommendedName>
        <fullName evidence="3">Thiamine biosynthesis protein ThiF</fullName>
    </recommendedName>
</protein>
<proteinExistence type="predicted"/>
<dbReference type="Gene3D" id="3.40.50.720">
    <property type="entry name" value="NAD(P)-binding Rossmann-like Domain"/>
    <property type="match status" value="1"/>
</dbReference>
<organism evidence="1 2">
    <name type="scientific">Roseateles flavus</name>
    <dbReference type="NCBI Taxonomy" id="3149041"/>
    <lineage>
        <taxon>Bacteria</taxon>
        <taxon>Pseudomonadati</taxon>
        <taxon>Pseudomonadota</taxon>
        <taxon>Betaproteobacteria</taxon>
        <taxon>Burkholderiales</taxon>
        <taxon>Sphaerotilaceae</taxon>
        <taxon>Roseateles</taxon>
    </lineage>
</organism>
<evidence type="ECO:0000313" key="1">
    <source>
        <dbReference type="EMBL" id="MEO3711499.1"/>
    </source>
</evidence>
<keyword evidence="2" id="KW-1185">Reference proteome</keyword>
<evidence type="ECO:0008006" key="3">
    <source>
        <dbReference type="Google" id="ProtNLM"/>
    </source>
</evidence>
<reference evidence="1 2" key="1">
    <citation type="submission" date="2024-05" db="EMBL/GenBank/DDBJ databases">
        <title>Roseateles sp. 2.12 16S ribosomal RNA gene Genome sequencing and assembly.</title>
        <authorList>
            <person name="Woo H."/>
        </authorList>
    </citation>
    <scope>NUCLEOTIDE SEQUENCE [LARGE SCALE GENOMIC DNA]</scope>
    <source>
        <strain evidence="1 2">2.12</strain>
    </source>
</reference>
<sequence length="423" mass="44816">MHADSFHRLMKMLVDSGEVATIDEAIITFAGYGVCLTLGEDVAQDSGLQIMALTVINTAARSFQGNVHIVGDLSLTLNVPGFEGSSLASFVGWAGVNSTCIPTEAWPEIRVGRCSDPTSRTSLEPWAAGWRFGIGPAPASRHAVFAPACVAAASLAVSEAFSLLRRDNPYAGRRPLSMSLWSMKADAAQPTGDVGSAVSGDLWVVGLGHLGQAYCWTLGMMKRSSFTRLVLQDIDVITQSTLTTSVLSSPGDIGSKKTRTVASWMEARGFDTRIVERRFDANTRLAPGEPTTALFGVDNPSARRVCEGAGFSLVLDAGLGSGHRDFRALRVRGFPGTSSASRIWARDDLGASTQLAPAYRALLQSGRDPCGVTTLATRSVGAPFVGCYAAAVLLAEWIRRQAGLAAHSVIDVTLRAPDRLEAA</sequence>
<dbReference type="SUPFAM" id="SSF69572">
    <property type="entry name" value="Activating enzymes of the ubiquitin-like proteins"/>
    <property type="match status" value="1"/>
</dbReference>
<dbReference type="EMBL" id="JBDPZC010000001">
    <property type="protein sequence ID" value="MEO3711499.1"/>
    <property type="molecule type" value="Genomic_DNA"/>
</dbReference>
<accession>A0ABV0G8W2</accession>
<gene>
    <name evidence="1" type="ORF">ABDJ40_01820</name>
</gene>
<comment type="caution">
    <text evidence="1">The sequence shown here is derived from an EMBL/GenBank/DDBJ whole genome shotgun (WGS) entry which is preliminary data.</text>
</comment>
<name>A0ABV0G8W2_9BURK</name>